<dbReference type="RefSeq" id="WP_086892518.1">
    <property type="nucleotide sequence ID" value="NZ_CP021253.1"/>
</dbReference>
<comment type="similarity">
    <text evidence="3">Belongs to the UPRTase family.</text>
</comment>
<dbReference type="Pfam" id="PF14681">
    <property type="entry name" value="UPRTase"/>
    <property type="match status" value="1"/>
</dbReference>
<dbReference type="Proteomes" id="UP000250197">
    <property type="component" value="Plasmid pCs-Na-1"/>
</dbReference>
<name>A0A2Z2J0R8_CORST</name>
<keyword evidence="6 12" id="KW-0328">Glycosyltransferase</keyword>
<keyword evidence="7 12" id="KW-0808">Transferase</keyword>
<keyword evidence="12" id="KW-0614">Plasmid</keyword>
<dbReference type="SUPFAM" id="SSF53271">
    <property type="entry name" value="PRTase-like"/>
    <property type="match status" value="1"/>
</dbReference>
<geneLocation type="plasmid" evidence="13">
    <name>pcs-na-1</name>
</geneLocation>
<dbReference type="NCBIfam" id="NF001097">
    <property type="entry name" value="PRK00129.1"/>
    <property type="match status" value="1"/>
</dbReference>
<dbReference type="KEGG" id="cstr:CBE89_13195"/>
<organism evidence="12 13">
    <name type="scientific">Corynebacterium striatum</name>
    <dbReference type="NCBI Taxonomy" id="43770"/>
    <lineage>
        <taxon>Bacteria</taxon>
        <taxon>Bacillati</taxon>
        <taxon>Actinomycetota</taxon>
        <taxon>Actinomycetes</taxon>
        <taxon>Mycobacteriales</taxon>
        <taxon>Corynebacteriaceae</taxon>
        <taxon>Corynebacterium</taxon>
    </lineage>
</organism>
<comment type="cofactor">
    <cofactor evidence="1">
        <name>Mg(2+)</name>
        <dbReference type="ChEBI" id="CHEBI:18420"/>
    </cofactor>
</comment>
<evidence type="ECO:0000256" key="5">
    <source>
        <dbReference type="ARBA" id="ARBA00022533"/>
    </source>
</evidence>
<comment type="pathway">
    <text evidence="2">Pyrimidine metabolism; UMP biosynthesis via salvage pathway; UMP from uracil: step 1/1.</text>
</comment>
<gene>
    <name evidence="12" type="ORF">CBE89_13195</name>
</gene>
<dbReference type="Gene3D" id="3.40.50.2020">
    <property type="match status" value="1"/>
</dbReference>
<dbReference type="EC" id="2.4.2.9" evidence="4"/>
<dbReference type="EMBL" id="CP021253">
    <property type="protein sequence ID" value="ART22529.1"/>
    <property type="molecule type" value="Genomic_DNA"/>
</dbReference>
<accession>A0A2Z2J0R8</accession>
<dbReference type="GO" id="GO:0005525">
    <property type="term" value="F:GTP binding"/>
    <property type="evidence" value="ECO:0007669"/>
    <property type="project" value="UniProtKB-KW"/>
</dbReference>
<reference evidence="12 13" key="1">
    <citation type="submission" date="2017-05" db="EMBL/GenBank/DDBJ databases">
        <title>Complete genome sequence of Corynebacterium striatum KC-Na-1 isolated from Neophocaena asiaeorientalis in Korea.</title>
        <authorList>
            <person name="Kim J.H."/>
            <person name="Lee K."/>
        </authorList>
    </citation>
    <scope>NUCLEOTIDE SEQUENCE [LARGE SCALE GENOMIC DNA]</scope>
    <source>
        <strain evidence="12 13">KC-Na-01</strain>
        <plasmid evidence="13">pcs-na-1</plasmid>
    </source>
</reference>
<evidence type="ECO:0000256" key="3">
    <source>
        <dbReference type="ARBA" id="ARBA00009516"/>
    </source>
</evidence>
<evidence type="ECO:0000256" key="8">
    <source>
        <dbReference type="ARBA" id="ARBA00022741"/>
    </source>
</evidence>
<evidence type="ECO:0000256" key="6">
    <source>
        <dbReference type="ARBA" id="ARBA00022676"/>
    </source>
</evidence>
<dbReference type="GO" id="GO:0004845">
    <property type="term" value="F:uracil phosphoribosyltransferase activity"/>
    <property type="evidence" value="ECO:0007669"/>
    <property type="project" value="UniProtKB-EC"/>
</dbReference>
<evidence type="ECO:0000313" key="12">
    <source>
        <dbReference type="EMBL" id="ART22529.1"/>
    </source>
</evidence>
<dbReference type="CDD" id="cd06223">
    <property type="entry name" value="PRTases_typeI"/>
    <property type="match status" value="1"/>
</dbReference>
<evidence type="ECO:0000256" key="10">
    <source>
        <dbReference type="ARBA" id="ARBA00031082"/>
    </source>
</evidence>
<dbReference type="InterPro" id="IPR029057">
    <property type="entry name" value="PRTase-like"/>
</dbReference>
<sequence>MPVHLLPNSKFASSLQTVARNRDSNIKDFTWATSRVNRMLVEYALNFAEYAERTVETPTGASFDGFEIKTEICGVSVIRAGESIEQAFREVLPGAPIGKILLQRDPKSLNPTFFYEKYPDCIESSTVLLFEPMVATGRSLSLAMDRLMLAGVSESSIISVNYLASPDGIKYAEENHPQATFVVASIEQKLDANGFMLPGIGDFGDRFFSKTYP</sequence>
<dbReference type="AlphaFoldDB" id="A0A2Z2J0R8"/>
<evidence type="ECO:0000256" key="4">
    <source>
        <dbReference type="ARBA" id="ARBA00011894"/>
    </source>
</evidence>
<evidence type="ECO:0000256" key="7">
    <source>
        <dbReference type="ARBA" id="ARBA00022679"/>
    </source>
</evidence>
<evidence type="ECO:0000313" key="13">
    <source>
        <dbReference type="Proteomes" id="UP000250197"/>
    </source>
</evidence>
<evidence type="ECO:0000259" key="11">
    <source>
        <dbReference type="Pfam" id="PF14681"/>
    </source>
</evidence>
<keyword evidence="8" id="KW-0547">Nucleotide-binding</keyword>
<evidence type="ECO:0000256" key="9">
    <source>
        <dbReference type="ARBA" id="ARBA00023134"/>
    </source>
</evidence>
<dbReference type="FunFam" id="3.40.50.2020:FF:000023">
    <property type="entry name" value="Probable uracil phosphoribosyltransferase"/>
    <property type="match status" value="1"/>
</dbReference>
<proteinExistence type="inferred from homology"/>
<protein>
    <recommendedName>
        <fullName evidence="4">uracil phosphoribosyltransferase</fullName>
        <ecNumber evidence="4">2.4.2.9</ecNumber>
    </recommendedName>
    <alternativeName>
        <fullName evidence="10">UMP pyrophosphorylase</fullName>
    </alternativeName>
</protein>
<evidence type="ECO:0000256" key="2">
    <source>
        <dbReference type="ARBA" id="ARBA00005180"/>
    </source>
</evidence>
<dbReference type="InterPro" id="IPR000836">
    <property type="entry name" value="PRTase_dom"/>
</dbReference>
<keyword evidence="5" id="KW-0021">Allosteric enzyme</keyword>
<evidence type="ECO:0000256" key="1">
    <source>
        <dbReference type="ARBA" id="ARBA00001946"/>
    </source>
</evidence>
<feature type="domain" description="Phosphoribosyltransferase" evidence="11">
    <location>
        <begin position="8"/>
        <end position="208"/>
    </location>
</feature>
<keyword evidence="9" id="KW-0342">GTP-binding</keyword>